<keyword evidence="2" id="KW-1185">Reference proteome</keyword>
<dbReference type="Proteomes" id="UP001230649">
    <property type="component" value="Unassembled WGS sequence"/>
</dbReference>
<sequence>MGSALFASKTERTAWMRTKLQDFQEGYSWVYTGQRDASTVSRSSGTHNESNSPQPMINPSMRLLLAVALSSLLFGGSMLNAQSLDTICSGIGDIAKCSAIITLPTGAKLKTSRNKMINNIDICKAITEAIPGVPDLLKKAGGMCSCLLEVINLAATSAAISGIFDTGDVTGAASGILKQFADLGQCMSTNAFDVKDNKNELIQAGGPLALEGNVIVFKAQELDLSTYAQSAAVLATCFFPGPCNEPLIEGFFTQYLSDSERLMSNQVKEFLLPLQNALNTVSGQIGGIKTEVMTLPESVKATRAEINKIVERICRDNATCTDGAFVRLREAGKLIDPEDVCMLLSNSPGLPADETLGITETVAKAQETFDDAVAFANSIVQGVNSAMDAFSNLQDFSIAGIVTLIVEKKLTKVEDVVGLLQVSKRLPSPLGDIQSVLPTLQGVASGIQAHGAQLGAMLDSPGPPSLRRGKQIQDLLNGLQGRGVGGVWEFKVASYRRWFDISLDMPCTTTGRASYTIAGWKTSFDYPKFYSCPYTKEIPFPNHHIPYVKLQLGNSKRSIPAFDTLNEVVTPSATPLSGLESYHEILQDTPVSRRISGGFWIMFGTAAALTTCGACILAIARRIWLKDIQKAREEVKSAEKDRLLA</sequence>
<organism evidence="1 2">
    <name type="scientific">Naganishia adeliensis</name>
    <dbReference type="NCBI Taxonomy" id="92952"/>
    <lineage>
        <taxon>Eukaryota</taxon>
        <taxon>Fungi</taxon>
        <taxon>Dikarya</taxon>
        <taxon>Basidiomycota</taxon>
        <taxon>Agaricomycotina</taxon>
        <taxon>Tremellomycetes</taxon>
        <taxon>Filobasidiales</taxon>
        <taxon>Filobasidiaceae</taxon>
        <taxon>Naganishia</taxon>
    </lineage>
</organism>
<dbReference type="EMBL" id="JASBWS010000188">
    <property type="protein sequence ID" value="KAJ9091910.1"/>
    <property type="molecule type" value="Genomic_DNA"/>
</dbReference>
<evidence type="ECO:0000313" key="2">
    <source>
        <dbReference type="Proteomes" id="UP001230649"/>
    </source>
</evidence>
<protein>
    <submittedName>
        <fullName evidence="1">Uncharacterized protein</fullName>
    </submittedName>
</protein>
<gene>
    <name evidence="1" type="ORF">QFC20_007520</name>
</gene>
<name>A0ACC2UYH0_9TREE</name>
<evidence type="ECO:0000313" key="1">
    <source>
        <dbReference type="EMBL" id="KAJ9091910.1"/>
    </source>
</evidence>
<reference evidence="1" key="1">
    <citation type="submission" date="2023-04" db="EMBL/GenBank/DDBJ databases">
        <title>Draft Genome sequencing of Naganishia species isolated from polar environments using Oxford Nanopore Technology.</title>
        <authorList>
            <person name="Leo P."/>
            <person name="Venkateswaran K."/>
        </authorList>
    </citation>
    <scope>NUCLEOTIDE SEQUENCE</scope>
    <source>
        <strain evidence="1">MNA-CCFEE 5262</strain>
    </source>
</reference>
<comment type="caution">
    <text evidence="1">The sequence shown here is derived from an EMBL/GenBank/DDBJ whole genome shotgun (WGS) entry which is preliminary data.</text>
</comment>
<proteinExistence type="predicted"/>
<accession>A0ACC2UYH0</accession>